<proteinExistence type="predicted"/>
<dbReference type="AlphaFoldDB" id="A0A7S4D308"/>
<gene>
    <name evidence="1" type="ORF">EGYM00163_LOCUS24605</name>
</gene>
<organism evidence="1">
    <name type="scientific">Eutreptiella gymnastica</name>
    <dbReference type="NCBI Taxonomy" id="73025"/>
    <lineage>
        <taxon>Eukaryota</taxon>
        <taxon>Discoba</taxon>
        <taxon>Euglenozoa</taxon>
        <taxon>Euglenida</taxon>
        <taxon>Spirocuta</taxon>
        <taxon>Euglenophyceae</taxon>
        <taxon>Eutreptiales</taxon>
        <taxon>Eutreptiaceae</taxon>
        <taxon>Eutreptiella</taxon>
    </lineage>
</organism>
<sequence length="104" mass="11465">MPTIRCGVCNGALRHLFAFEFGCVATRDTSHDKNTALTAHLYAPPRLLCCMAVQQKPEGQEFSCFLWYLVDTGDYVVWQYAGPFQALGIAEQYAVATEGTSPVV</sequence>
<reference evidence="1" key="1">
    <citation type="submission" date="2021-01" db="EMBL/GenBank/DDBJ databases">
        <authorList>
            <person name="Corre E."/>
            <person name="Pelletier E."/>
            <person name="Niang G."/>
            <person name="Scheremetjew M."/>
            <person name="Finn R."/>
            <person name="Kale V."/>
            <person name="Holt S."/>
            <person name="Cochrane G."/>
            <person name="Meng A."/>
            <person name="Brown T."/>
            <person name="Cohen L."/>
        </authorList>
    </citation>
    <scope>NUCLEOTIDE SEQUENCE</scope>
    <source>
        <strain evidence="1">CCMP1594</strain>
    </source>
</reference>
<protein>
    <submittedName>
        <fullName evidence="1">Uncharacterized protein</fullName>
    </submittedName>
</protein>
<name>A0A7S4D308_9EUGL</name>
<evidence type="ECO:0000313" key="1">
    <source>
        <dbReference type="EMBL" id="CAE0813454.1"/>
    </source>
</evidence>
<dbReference type="EMBL" id="HBJA01070000">
    <property type="protein sequence ID" value="CAE0813454.1"/>
    <property type="molecule type" value="Transcribed_RNA"/>
</dbReference>
<accession>A0A7S4D308</accession>